<dbReference type="Gene3D" id="1.10.260.40">
    <property type="entry name" value="lambda repressor-like DNA-binding domains"/>
    <property type="match status" value="1"/>
</dbReference>
<evidence type="ECO:0000256" key="1">
    <source>
        <dbReference type="ARBA" id="ARBA00023125"/>
    </source>
</evidence>
<protein>
    <recommendedName>
        <fullName evidence="2">HTH cro/C1-type domain-containing protein</fullName>
    </recommendedName>
</protein>
<dbReference type="PROSITE" id="PS50943">
    <property type="entry name" value="HTH_CROC1"/>
    <property type="match status" value="1"/>
</dbReference>
<evidence type="ECO:0000313" key="3">
    <source>
        <dbReference type="EMBL" id="KRL96545.1"/>
    </source>
</evidence>
<proteinExistence type="predicted"/>
<accession>A0A0R1UTR5</accession>
<dbReference type="PANTHER" id="PTHR46558:SF11">
    <property type="entry name" value="HTH-TYPE TRANSCRIPTIONAL REGULATOR XRE"/>
    <property type="match status" value="1"/>
</dbReference>
<name>A0A0R1UTR5_9LACO</name>
<evidence type="ECO:0000259" key="2">
    <source>
        <dbReference type="PROSITE" id="PS50943"/>
    </source>
</evidence>
<dbReference type="InterPro" id="IPR010982">
    <property type="entry name" value="Lambda_DNA-bd_dom_sf"/>
</dbReference>
<dbReference type="PANTHER" id="PTHR46558">
    <property type="entry name" value="TRACRIPTIONAL REGULATORY PROTEIN-RELATED-RELATED"/>
    <property type="match status" value="1"/>
</dbReference>
<organism evidence="3 4">
    <name type="scientific">Limosilactobacillus equigenerosi DSM 18793 = JCM 14505</name>
    <dbReference type="NCBI Taxonomy" id="1423742"/>
    <lineage>
        <taxon>Bacteria</taxon>
        <taxon>Bacillati</taxon>
        <taxon>Bacillota</taxon>
        <taxon>Bacilli</taxon>
        <taxon>Lactobacillales</taxon>
        <taxon>Lactobacillaceae</taxon>
        <taxon>Limosilactobacillus</taxon>
    </lineage>
</organism>
<dbReference type="Proteomes" id="UP000051084">
    <property type="component" value="Unassembled WGS sequence"/>
</dbReference>
<dbReference type="SMART" id="SM00530">
    <property type="entry name" value="HTH_XRE"/>
    <property type="match status" value="1"/>
</dbReference>
<dbReference type="CDD" id="cd00093">
    <property type="entry name" value="HTH_XRE"/>
    <property type="match status" value="1"/>
</dbReference>
<dbReference type="Pfam" id="PF01381">
    <property type="entry name" value="HTH_3"/>
    <property type="match status" value="1"/>
</dbReference>
<sequence>MYLCEVQKMNRIKQLRIRKGLTLKELATELSKISNKTISYATISRWEKGINEPKLETWLKLSDYFDVPVSYLQGIGDDLTGWIDWEDATGYNKQELQAEIDRLEKAGYINATDDIQSKIGSAVKSLDYSSATTNQGMLKMVERELIQLKTRVTDAVVIPPKKVDMNGLKVIPSGTKTETRNGVDVEVYNQLMKLLDETRYKLPNLMRNNDN</sequence>
<reference evidence="3 4" key="1">
    <citation type="journal article" date="2015" name="Genome Announc.">
        <title>Expanding the biotechnology potential of lactobacilli through comparative genomics of 213 strains and associated genera.</title>
        <authorList>
            <person name="Sun Z."/>
            <person name="Harris H.M."/>
            <person name="McCann A."/>
            <person name="Guo C."/>
            <person name="Argimon S."/>
            <person name="Zhang W."/>
            <person name="Yang X."/>
            <person name="Jeffery I.B."/>
            <person name="Cooney J.C."/>
            <person name="Kagawa T.F."/>
            <person name="Liu W."/>
            <person name="Song Y."/>
            <person name="Salvetti E."/>
            <person name="Wrobel A."/>
            <person name="Rasinkangas P."/>
            <person name="Parkhill J."/>
            <person name="Rea M.C."/>
            <person name="O'Sullivan O."/>
            <person name="Ritari J."/>
            <person name="Douillard F.P."/>
            <person name="Paul Ross R."/>
            <person name="Yang R."/>
            <person name="Briner A.E."/>
            <person name="Felis G.E."/>
            <person name="de Vos W.M."/>
            <person name="Barrangou R."/>
            <person name="Klaenhammer T.R."/>
            <person name="Caufield P.W."/>
            <person name="Cui Y."/>
            <person name="Zhang H."/>
            <person name="O'Toole P.W."/>
        </authorList>
    </citation>
    <scope>NUCLEOTIDE SEQUENCE [LARGE SCALE GENOMIC DNA]</scope>
    <source>
        <strain evidence="3 4">DSM 18793</strain>
    </source>
</reference>
<feature type="domain" description="HTH cro/C1-type" evidence="2">
    <location>
        <begin position="12"/>
        <end position="72"/>
    </location>
</feature>
<dbReference type="AlphaFoldDB" id="A0A0R1UTR5"/>
<dbReference type="OrthoDB" id="2364157at2"/>
<dbReference type="STRING" id="417373.GCA_001570685_01316"/>
<dbReference type="PATRIC" id="fig|1423742.4.peg.954"/>
<gene>
    <name evidence="3" type="ORF">FC21_GL000917</name>
</gene>
<keyword evidence="4" id="KW-1185">Reference proteome</keyword>
<comment type="caution">
    <text evidence="3">The sequence shown here is derived from an EMBL/GenBank/DDBJ whole genome shotgun (WGS) entry which is preliminary data.</text>
</comment>
<dbReference type="InterPro" id="IPR001387">
    <property type="entry name" value="Cro/C1-type_HTH"/>
</dbReference>
<dbReference type="GO" id="GO:0003677">
    <property type="term" value="F:DNA binding"/>
    <property type="evidence" value="ECO:0007669"/>
    <property type="project" value="UniProtKB-KW"/>
</dbReference>
<dbReference type="SUPFAM" id="SSF47413">
    <property type="entry name" value="lambda repressor-like DNA-binding domains"/>
    <property type="match status" value="1"/>
</dbReference>
<dbReference type="EMBL" id="AZGC01000003">
    <property type="protein sequence ID" value="KRL96545.1"/>
    <property type="molecule type" value="Genomic_DNA"/>
</dbReference>
<keyword evidence="1" id="KW-0238">DNA-binding</keyword>
<evidence type="ECO:0000313" key="4">
    <source>
        <dbReference type="Proteomes" id="UP000051084"/>
    </source>
</evidence>